<dbReference type="PRINTS" id="PR00080">
    <property type="entry name" value="SDRFAMILY"/>
</dbReference>
<dbReference type="EMBL" id="KB741174">
    <property type="protein sequence ID" value="ENN73244.1"/>
    <property type="molecule type" value="Genomic_DNA"/>
</dbReference>
<dbReference type="Pfam" id="PF00106">
    <property type="entry name" value="adh_short"/>
    <property type="match status" value="1"/>
</dbReference>
<dbReference type="HOGENOM" id="CLU_010194_2_10_1"/>
<dbReference type="STRING" id="77166.N6SZM4"/>
<comment type="similarity">
    <text evidence="1 3">Belongs to the short-chain dehydrogenases/reductases (SDR) family.</text>
</comment>
<dbReference type="Proteomes" id="UP000030742">
    <property type="component" value="Unassembled WGS sequence"/>
</dbReference>
<evidence type="ECO:0000256" key="2">
    <source>
        <dbReference type="ARBA" id="ARBA00023002"/>
    </source>
</evidence>
<dbReference type="AlphaFoldDB" id="N6SZM4"/>
<dbReference type="OMA" id="SGHICNV"/>
<reference evidence="7 8" key="1">
    <citation type="journal article" date="2013" name="Genome Biol.">
        <title>Draft genome of the mountain pine beetle, Dendroctonus ponderosae Hopkins, a major forest pest.</title>
        <authorList>
            <person name="Keeling C.I."/>
            <person name="Yuen M.M."/>
            <person name="Liao N.Y."/>
            <person name="Docking T.R."/>
            <person name="Chan S.K."/>
            <person name="Taylor G.A."/>
            <person name="Palmquist D.L."/>
            <person name="Jackman S.D."/>
            <person name="Nguyen A."/>
            <person name="Li M."/>
            <person name="Henderson H."/>
            <person name="Janes J.K."/>
            <person name="Zhao Y."/>
            <person name="Pandoh P."/>
            <person name="Moore R."/>
            <person name="Sperling F.A."/>
            <person name="Huber D.P."/>
            <person name="Birol I."/>
            <person name="Jones S.J."/>
            <person name="Bohlmann J."/>
        </authorList>
    </citation>
    <scope>NUCLEOTIDE SEQUENCE</scope>
</reference>
<reference evidence="6" key="2">
    <citation type="submission" date="2024-08" db="UniProtKB">
        <authorList>
            <consortium name="EnsemblMetazoa"/>
        </authorList>
    </citation>
    <scope>IDENTIFICATION</scope>
</reference>
<keyword evidence="2" id="KW-0560">Oxidoreductase</keyword>
<protein>
    <recommendedName>
        <fullName evidence="9">Farnesol dehydrogenase-like</fullName>
    </recommendedName>
</protein>
<name>N6SZM4_DENPD</name>
<dbReference type="SUPFAM" id="SSF51735">
    <property type="entry name" value="NAD(P)-binding Rossmann-fold domains"/>
    <property type="match status" value="1"/>
</dbReference>
<dbReference type="KEGG" id="dpa:109542161"/>
<evidence type="ECO:0000313" key="7">
    <source>
        <dbReference type="Proteomes" id="UP000019118"/>
    </source>
</evidence>
<evidence type="ECO:0000256" key="3">
    <source>
        <dbReference type="RuleBase" id="RU000363"/>
    </source>
</evidence>
<feature type="non-terminal residue" evidence="4">
    <location>
        <position position="1"/>
    </location>
</feature>
<dbReference type="InterPro" id="IPR002347">
    <property type="entry name" value="SDR_fam"/>
</dbReference>
<evidence type="ECO:0000313" key="8">
    <source>
        <dbReference type="Proteomes" id="UP000030742"/>
    </source>
</evidence>
<dbReference type="Proteomes" id="UP000019118">
    <property type="component" value="Unassembled WGS sequence"/>
</dbReference>
<evidence type="ECO:0008006" key="9">
    <source>
        <dbReference type="Google" id="ProtNLM"/>
    </source>
</evidence>
<dbReference type="InterPro" id="IPR036291">
    <property type="entry name" value="NAD(P)-bd_dom_sf"/>
</dbReference>
<dbReference type="FunFam" id="3.40.50.720:FF:000047">
    <property type="entry name" value="NADP-dependent L-serine/L-allo-threonine dehydrogenase"/>
    <property type="match status" value="1"/>
</dbReference>
<dbReference type="PANTHER" id="PTHR43115:SF4">
    <property type="entry name" value="DEHYDROGENASE_REDUCTASE SDR FAMILY MEMBER 11"/>
    <property type="match status" value="1"/>
</dbReference>
<dbReference type="OrthoDB" id="1933717at2759"/>
<dbReference type="GO" id="GO:0016616">
    <property type="term" value="F:oxidoreductase activity, acting on the CH-OH group of donors, NAD or NADP as acceptor"/>
    <property type="evidence" value="ECO:0007669"/>
    <property type="project" value="UniProtKB-ARBA"/>
</dbReference>
<dbReference type="PANTHER" id="PTHR43115">
    <property type="entry name" value="DEHYDROGENASE/REDUCTASE SDR FAMILY MEMBER 11"/>
    <property type="match status" value="1"/>
</dbReference>
<evidence type="ECO:0000256" key="1">
    <source>
        <dbReference type="ARBA" id="ARBA00006484"/>
    </source>
</evidence>
<dbReference type="EMBL" id="KB632260">
    <property type="protein sequence ID" value="ERL90837.1"/>
    <property type="molecule type" value="Genomic_DNA"/>
</dbReference>
<sequence length="256" mass="27820">MVVSMERWIGKVAIVTGASSGIGAAIARKLAENGMIVVGLARRKEQIDEVSKSLKKCKGQLHGIRCDMSKEEEILKAFQLATEKLGPVHVLVNNAGIVQDSTLSDGDAQQWRNVLDVNVLGLCIATREAVRIMKKCDIKGHIVHINSILGHFIPPEFSILNMYIGAKHGITGLAEVLRLELASENVAIKITNLSPGMVKSNIVHAGGFDNSFLGKAFEQDKILDVEDIADAVIFAISTPPHVQIQQLTIRPLSDKF</sequence>
<gene>
    <name evidence="5" type="ORF">D910_08182</name>
    <name evidence="4" type="ORF">YQE_10140</name>
</gene>
<dbReference type="EnsemblMetazoa" id="XM_019911267.1">
    <property type="protein sequence ID" value="XP_019766826.1"/>
    <property type="gene ID" value="LOC109542161"/>
</dbReference>
<evidence type="ECO:0000313" key="4">
    <source>
        <dbReference type="EMBL" id="ENN73244.1"/>
    </source>
</evidence>
<evidence type="ECO:0000313" key="6">
    <source>
        <dbReference type="EnsemblMetazoa" id="XP_019766826.1"/>
    </source>
</evidence>
<keyword evidence="7" id="KW-1185">Reference proteome</keyword>
<proteinExistence type="inferred from homology"/>
<dbReference type="Gene3D" id="3.40.50.720">
    <property type="entry name" value="NAD(P)-binding Rossmann-like Domain"/>
    <property type="match status" value="1"/>
</dbReference>
<accession>N6SZM4</accession>
<evidence type="ECO:0000313" key="5">
    <source>
        <dbReference type="EMBL" id="ERL90837.1"/>
    </source>
</evidence>
<organism evidence="4">
    <name type="scientific">Dendroctonus ponderosae</name>
    <name type="common">Mountain pine beetle</name>
    <dbReference type="NCBI Taxonomy" id="77166"/>
    <lineage>
        <taxon>Eukaryota</taxon>
        <taxon>Metazoa</taxon>
        <taxon>Ecdysozoa</taxon>
        <taxon>Arthropoda</taxon>
        <taxon>Hexapoda</taxon>
        <taxon>Insecta</taxon>
        <taxon>Pterygota</taxon>
        <taxon>Neoptera</taxon>
        <taxon>Endopterygota</taxon>
        <taxon>Coleoptera</taxon>
        <taxon>Polyphaga</taxon>
        <taxon>Cucujiformia</taxon>
        <taxon>Curculionidae</taxon>
        <taxon>Scolytinae</taxon>
        <taxon>Dendroctonus</taxon>
    </lineage>
</organism>
<dbReference type="PRINTS" id="PR00081">
    <property type="entry name" value="GDHRDH"/>
</dbReference>